<protein>
    <submittedName>
        <fullName evidence="3">Drug/metabolite transporter (DMT)-like permease</fullName>
    </submittedName>
</protein>
<feature type="transmembrane region" description="Helical" evidence="1">
    <location>
        <begin position="242"/>
        <end position="261"/>
    </location>
</feature>
<feature type="transmembrane region" description="Helical" evidence="1">
    <location>
        <begin position="152"/>
        <end position="171"/>
    </location>
</feature>
<feature type="domain" description="EamA" evidence="2">
    <location>
        <begin position="11"/>
        <end position="145"/>
    </location>
</feature>
<feature type="domain" description="EamA" evidence="2">
    <location>
        <begin position="157"/>
        <end position="282"/>
    </location>
</feature>
<keyword evidence="1" id="KW-0472">Membrane</keyword>
<feature type="transmembrane region" description="Helical" evidence="1">
    <location>
        <begin position="12"/>
        <end position="34"/>
    </location>
</feature>
<dbReference type="RefSeq" id="WP_183900851.1">
    <property type="nucleotide sequence ID" value="NZ_JACIDW010000009.1"/>
</dbReference>
<evidence type="ECO:0000256" key="1">
    <source>
        <dbReference type="SAM" id="Phobius"/>
    </source>
</evidence>
<dbReference type="PANTHER" id="PTHR22911:SF103">
    <property type="entry name" value="BLR2811 PROTEIN"/>
    <property type="match status" value="1"/>
</dbReference>
<keyword evidence="1" id="KW-0812">Transmembrane</keyword>
<dbReference type="Pfam" id="PF00892">
    <property type="entry name" value="EamA"/>
    <property type="match status" value="2"/>
</dbReference>
<dbReference type="PANTHER" id="PTHR22911">
    <property type="entry name" value="ACYL-MALONYL CONDENSING ENZYME-RELATED"/>
    <property type="match status" value="1"/>
</dbReference>
<dbReference type="Proteomes" id="UP000582090">
    <property type="component" value="Unassembled WGS sequence"/>
</dbReference>
<evidence type="ECO:0000313" key="3">
    <source>
        <dbReference type="EMBL" id="MBB3965274.1"/>
    </source>
</evidence>
<feature type="transmembrane region" description="Helical" evidence="1">
    <location>
        <begin position="183"/>
        <end position="205"/>
    </location>
</feature>
<feature type="transmembrane region" description="Helical" evidence="1">
    <location>
        <begin position="211"/>
        <end position="230"/>
    </location>
</feature>
<dbReference type="AlphaFoldDB" id="A0A7W6GBZ4"/>
<dbReference type="InterPro" id="IPR037185">
    <property type="entry name" value="EmrE-like"/>
</dbReference>
<feature type="transmembrane region" description="Helical" evidence="1">
    <location>
        <begin position="267"/>
        <end position="285"/>
    </location>
</feature>
<feature type="transmembrane region" description="Helical" evidence="1">
    <location>
        <begin position="79"/>
        <end position="96"/>
    </location>
</feature>
<evidence type="ECO:0000313" key="4">
    <source>
        <dbReference type="Proteomes" id="UP000582090"/>
    </source>
</evidence>
<evidence type="ECO:0000259" key="2">
    <source>
        <dbReference type="Pfam" id="PF00892"/>
    </source>
</evidence>
<feature type="transmembrane region" description="Helical" evidence="1">
    <location>
        <begin position="40"/>
        <end position="59"/>
    </location>
</feature>
<keyword evidence="4" id="KW-1185">Reference proteome</keyword>
<name>A0A7W6GBZ4_9HYPH</name>
<comment type="caution">
    <text evidence="3">The sequence shown here is derived from an EMBL/GenBank/DDBJ whole genome shotgun (WGS) entry which is preliminary data.</text>
</comment>
<dbReference type="SUPFAM" id="SSF103481">
    <property type="entry name" value="Multidrug resistance efflux transporter EmrE"/>
    <property type="match status" value="2"/>
</dbReference>
<dbReference type="Gene3D" id="1.10.3730.20">
    <property type="match status" value="1"/>
</dbReference>
<sequence length="306" mass="33137">MDFKSSSPKLQGYIFTLAAVFIFAVQDSFSKYLGERYSPILITMIRFWAFAAFVMLLAVRKPGGIRGAFVTKHPLMQMMRGVLLVAEIALFVYGLAHTGLAITQAIFQSTPLIVTILSIPFLGEHVGWRRWLAVVAGLFGVLLIINPTGGAFSLYLLVPLACATMFALYSVATRAVSRNDSTFTSLAYTAVGGAVAISLLGPFYWTPIAVSDWPMVAALCVCGTVSHYCLIRAYDSLQASEVQPLAYLQLVVGAVIAVMFFGETLSWNMLLGSAIVVGAGLFTMWREHRAQSKNNPASGSGIAERP</sequence>
<keyword evidence="1" id="KW-1133">Transmembrane helix</keyword>
<feature type="transmembrane region" description="Helical" evidence="1">
    <location>
        <begin position="102"/>
        <end position="123"/>
    </location>
</feature>
<feature type="transmembrane region" description="Helical" evidence="1">
    <location>
        <begin position="130"/>
        <end position="146"/>
    </location>
</feature>
<dbReference type="InterPro" id="IPR000620">
    <property type="entry name" value="EamA_dom"/>
</dbReference>
<organism evidence="3 4">
    <name type="scientific">Rhizobium metallidurans</name>
    <dbReference type="NCBI Taxonomy" id="1265931"/>
    <lineage>
        <taxon>Bacteria</taxon>
        <taxon>Pseudomonadati</taxon>
        <taxon>Pseudomonadota</taxon>
        <taxon>Alphaproteobacteria</taxon>
        <taxon>Hyphomicrobiales</taxon>
        <taxon>Rhizobiaceae</taxon>
        <taxon>Rhizobium/Agrobacterium group</taxon>
        <taxon>Rhizobium</taxon>
    </lineage>
</organism>
<dbReference type="EMBL" id="JACIDW010000009">
    <property type="protein sequence ID" value="MBB3965274.1"/>
    <property type="molecule type" value="Genomic_DNA"/>
</dbReference>
<dbReference type="GO" id="GO:0016020">
    <property type="term" value="C:membrane"/>
    <property type="evidence" value="ECO:0007669"/>
    <property type="project" value="InterPro"/>
</dbReference>
<proteinExistence type="predicted"/>
<gene>
    <name evidence="3" type="ORF">GGQ67_002947</name>
</gene>
<reference evidence="3 4" key="1">
    <citation type="submission" date="2020-08" db="EMBL/GenBank/DDBJ databases">
        <title>Genomic Encyclopedia of Type Strains, Phase IV (KMG-IV): sequencing the most valuable type-strain genomes for metagenomic binning, comparative biology and taxonomic classification.</title>
        <authorList>
            <person name="Goeker M."/>
        </authorList>
    </citation>
    <scope>NUCLEOTIDE SEQUENCE [LARGE SCALE GENOMIC DNA]</scope>
    <source>
        <strain evidence="3 4">DSM 26575</strain>
    </source>
</reference>
<accession>A0A7W6GBZ4</accession>